<name>A0A9Q2NPJ3_9RHOB</name>
<keyword evidence="4" id="KW-1185">Reference proteome</keyword>
<dbReference type="Proteomes" id="UP000809440">
    <property type="component" value="Unassembled WGS sequence"/>
</dbReference>
<accession>A0A9Q2NPJ3</accession>
<organism evidence="1 3">
    <name type="scientific">Marivita cryptomonadis</name>
    <dbReference type="NCBI Taxonomy" id="505252"/>
    <lineage>
        <taxon>Bacteria</taxon>
        <taxon>Pseudomonadati</taxon>
        <taxon>Pseudomonadota</taxon>
        <taxon>Alphaproteobacteria</taxon>
        <taxon>Rhodobacterales</taxon>
        <taxon>Roseobacteraceae</taxon>
        <taxon>Marivita</taxon>
    </lineage>
</organism>
<dbReference type="RefSeq" id="WP_085628793.1">
    <property type="nucleotide sequence ID" value="NZ_JAFBWU010000001.1"/>
</dbReference>
<dbReference type="EMBL" id="JAFBXE010000001">
    <property type="protein sequence ID" value="MBM2411119.1"/>
    <property type="molecule type" value="Genomic_DNA"/>
</dbReference>
<evidence type="ECO:0000313" key="3">
    <source>
        <dbReference type="Proteomes" id="UP000755667"/>
    </source>
</evidence>
<dbReference type="OrthoDB" id="7875945at2"/>
<dbReference type="Proteomes" id="UP000755667">
    <property type="component" value="Unassembled WGS sequence"/>
</dbReference>
<gene>
    <name evidence="1" type="ORF">JQX41_02290</name>
    <name evidence="2" type="ORF">JQX48_02290</name>
</gene>
<dbReference type="AlphaFoldDB" id="A0A9Q2NPJ3"/>
<reference evidence="1 4" key="1">
    <citation type="submission" date="2021-01" db="EMBL/GenBank/DDBJ databases">
        <title>Diatom-associated Roseobacters Show Island Model of Population Structure.</title>
        <authorList>
            <person name="Qu L."/>
            <person name="Feng X."/>
            <person name="Chen Y."/>
            <person name="Li L."/>
            <person name="Wang X."/>
            <person name="Hu Z."/>
            <person name="Wang H."/>
            <person name="Luo H."/>
        </authorList>
    </citation>
    <scope>NUCLEOTIDE SEQUENCE</scope>
    <source>
        <strain evidence="2 4">CC28-63</strain>
        <strain evidence="1">CC28-69</strain>
    </source>
</reference>
<protein>
    <submittedName>
        <fullName evidence="1">Uncharacterized protein</fullName>
    </submittedName>
</protein>
<dbReference type="EMBL" id="JAFBXF010000001">
    <property type="protein sequence ID" value="MBM2415786.1"/>
    <property type="molecule type" value="Genomic_DNA"/>
</dbReference>
<proteinExistence type="predicted"/>
<comment type="caution">
    <text evidence="1">The sequence shown here is derived from an EMBL/GenBank/DDBJ whole genome shotgun (WGS) entry which is preliminary data.</text>
</comment>
<dbReference type="GeneID" id="62640525"/>
<evidence type="ECO:0000313" key="1">
    <source>
        <dbReference type="EMBL" id="MBM2411119.1"/>
    </source>
</evidence>
<sequence>MFRVFGWLRNTVLLIWLCGALAVSALALGVQALTLSAQVASATASASAAALAHRKELARVVARTKAKARLRRALVAIPVVGAGAAVAFETQDFREWQAENPDGTFGDYSCEVAALSAEVVDEVLQDLPDGFRPSRDMMLNQLPECAPES</sequence>
<evidence type="ECO:0000313" key="4">
    <source>
        <dbReference type="Proteomes" id="UP000809440"/>
    </source>
</evidence>
<evidence type="ECO:0000313" key="2">
    <source>
        <dbReference type="EMBL" id="MBM2415786.1"/>
    </source>
</evidence>